<reference evidence="1" key="1">
    <citation type="journal article" date="2016" name="Proc. Natl. Acad. Sci. U.S.A.">
        <title>Lipid metabolic changes in an early divergent fungus govern the establishment of a mutualistic symbiosis with endobacteria.</title>
        <authorList>
            <person name="Lastovetsky O.A."/>
            <person name="Gaspar M.L."/>
            <person name="Mondo S.J."/>
            <person name="LaButti K.M."/>
            <person name="Sandor L."/>
            <person name="Grigoriev I.V."/>
            <person name="Henry S.A."/>
            <person name="Pawlowska T.E."/>
        </authorList>
    </citation>
    <scope>NUCLEOTIDE SEQUENCE [LARGE SCALE GENOMIC DNA]</scope>
    <source>
        <strain evidence="1">ATCC 52814</strain>
    </source>
</reference>
<organism evidence="1">
    <name type="scientific">Rhizopus microsporus var. microsporus</name>
    <dbReference type="NCBI Taxonomy" id="86635"/>
    <lineage>
        <taxon>Eukaryota</taxon>
        <taxon>Fungi</taxon>
        <taxon>Fungi incertae sedis</taxon>
        <taxon>Mucoromycota</taxon>
        <taxon>Mucoromycotina</taxon>
        <taxon>Mucoromycetes</taxon>
        <taxon>Mucorales</taxon>
        <taxon>Mucorineae</taxon>
        <taxon>Rhizopodaceae</taxon>
        <taxon>Rhizopus</taxon>
    </lineage>
</organism>
<dbReference type="VEuPathDB" id="FungiDB:BCV72DRAFT_72590"/>
<dbReference type="AlphaFoldDB" id="A0A1X0QP09"/>
<evidence type="ECO:0008006" key="2">
    <source>
        <dbReference type="Google" id="ProtNLM"/>
    </source>
</evidence>
<dbReference type="EMBL" id="KV922129">
    <property type="protein sequence ID" value="ORE01489.1"/>
    <property type="molecule type" value="Genomic_DNA"/>
</dbReference>
<gene>
    <name evidence="1" type="ORF">BCV72DRAFT_72590</name>
</gene>
<name>A0A1X0QP09_RHIZD</name>
<dbReference type="Proteomes" id="UP000242414">
    <property type="component" value="Unassembled WGS sequence"/>
</dbReference>
<sequence length="256" mass="29914">MALIKIFSLLGHPRHFTISDNRTEFKNELINSMIKLMTIDKRTVKVLAKIVEDNGGYWHYYVPAVQLMLNNKVSKRLNSTLFSLMFVRRMNDIKRYDDKGEIKEMSMTHEELMNRIDYMSNIIFPAIAERIKAYTDIQKGIADKKHWIIDYPERSYVMVRVRDRYNNLTPAYQGPYSVVRKTTGGSYVLKDEEGILISRNYSPEELKSISQGEYLKMNYMSLEQLLITEANQVTESISYAGRSIQRMTIPGFHPKT</sequence>
<proteinExistence type="predicted"/>
<protein>
    <recommendedName>
        <fullName evidence="2">Integrase catalytic domain-containing protein</fullName>
    </recommendedName>
</protein>
<dbReference type="OrthoDB" id="10267344at2759"/>
<accession>A0A1X0QP09</accession>
<evidence type="ECO:0000313" key="1">
    <source>
        <dbReference type="EMBL" id="ORE01489.1"/>
    </source>
</evidence>